<organism evidence="3 4">
    <name type="scientific">Lentinus tigrinus ALCF2SS1-6</name>
    <dbReference type="NCBI Taxonomy" id="1328759"/>
    <lineage>
        <taxon>Eukaryota</taxon>
        <taxon>Fungi</taxon>
        <taxon>Dikarya</taxon>
        <taxon>Basidiomycota</taxon>
        <taxon>Agaricomycotina</taxon>
        <taxon>Agaricomycetes</taxon>
        <taxon>Polyporales</taxon>
        <taxon>Polyporaceae</taxon>
        <taxon>Lentinus</taxon>
    </lineage>
</organism>
<dbReference type="InterPro" id="IPR006600">
    <property type="entry name" value="HTH_CenpB_DNA-bd_dom"/>
</dbReference>
<keyword evidence="1" id="KW-0238">DNA-binding</keyword>
<gene>
    <name evidence="3" type="ORF">L227DRAFT_562985</name>
</gene>
<dbReference type="PANTHER" id="PTHR19303">
    <property type="entry name" value="TRANSPOSON"/>
    <property type="match status" value="1"/>
</dbReference>
<name>A0A5C2SB65_9APHY</name>
<dbReference type="Pfam" id="PF03221">
    <property type="entry name" value="HTH_Tnp_Tc5"/>
    <property type="match status" value="1"/>
</dbReference>
<keyword evidence="4" id="KW-1185">Reference proteome</keyword>
<dbReference type="InterPro" id="IPR004875">
    <property type="entry name" value="DDE_SF_endonuclease_dom"/>
</dbReference>
<protein>
    <submittedName>
        <fullName evidence="3">DDE-domain-containing protein</fullName>
    </submittedName>
</protein>
<dbReference type="GO" id="GO:0005634">
    <property type="term" value="C:nucleus"/>
    <property type="evidence" value="ECO:0007669"/>
    <property type="project" value="TreeGrafter"/>
</dbReference>
<evidence type="ECO:0000256" key="1">
    <source>
        <dbReference type="ARBA" id="ARBA00023125"/>
    </source>
</evidence>
<accession>A0A5C2SB65</accession>
<dbReference type="InterPro" id="IPR050863">
    <property type="entry name" value="CenT-Element_Derived"/>
</dbReference>
<dbReference type="AlphaFoldDB" id="A0A5C2SB65"/>
<reference evidence="3" key="1">
    <citation type="journal article" date="2018" name="Genome Biol. Evol.">
        <title>Genomics and development of Lentinus tigrinus, a white-rot wood-decaying mushroom with dimorphic fruiting bodies.</title>
        <authorList>
            <person name="Wu B."/>
            <person name="Xu Z."/>
            <person name="Knudson A."/>
            <person name="Carlson A."/>
            <person name="Chen N."/>
            <person name="Kovaka S."/>
            <person name="LaButti K."/>
            <person name="Lipzen A."/>
            <person name="Pennachio C."/>
            <person name="Riley R."/>
            <person name="Schakwitz W."/>
            <person name="Umezawa K."/>
            <person name="Ohm R.A."/>
            <person name="Grigoriev I.V."/>
            <person name="Nagy L.G."/>
            <person name="Gibbons J."/>
            <person name="Hibbett D."/>
        </authorList>
    </citation>
    <scope>NUCLEOTIDE SEQUENCE [LARGE SCALE GENOMIC DNA]</scope>
    <source>
        <strain evidence="3">ALCF2SS1-6</strain>
    </source>
</reference>
<dbReference type="Pfam" id="PF03184">
    <property type="entry name" value="DDE_1"/>
    <property type="match status" value="1"/>
</dbReference>
<feature type="domain" description="HTH CENPB-type" evidence="2">
    <location>
        <begin position="73"/>
        <end position="147"/>
    </location>
</feature>
<dbReference type="Proteomes" id="UP000313359">
    <property type="component" value="Unassembled WGS sequence"/>
</dbReference>
<sequence length="444" mass="49700">MDQHMCLIGMGLPNALSVDRYNTEQQSNKASKKGVRKICQEVQEECFSKTQKHVKLACNTVLARANGRQSIRTFNTEKRWLSVAEEDAVVDFVIDTAQHGFPLSHRRLKEHVDTILRGRLGDRFPEGGVGRQWTQRFVERHHDKLKPYWTHSLDHSHAWAVNPANHKAYFDLLERVLKGGDGKEPIADECIYGMDETGLQQGVEVRERVIGPAGQKVQYQQQSGDRENITVLVTICADGTSIPPAVIYKGEGYQSSWKQNNPLNASLGYSKKGYTNGEIGLEWIKHFDKTTKAKAAGRRRLLLVDGHVSHYTFTLLDYAHQNNILHPKALVDKSAAGVEQKGNKVTKSNFLSVYAHTHLEALTTDNIKAAVQKTGVVPFNRDVVTPEMMAPSAETSLHGTLPFRQASLLAAVRLRAITRPKSSSVKSYILTKANLHTYVELCEV</sequence>
<dbReference type="STRING" id="1328759.A0A5C2SB65"/>
<proteinExistence type="predicted"/>
<dbReference type="EMBL" id="ML122263">
    <property type="protein sequence ID" value="RPD60941.1"/>
    <property type="molecule type" value="Genomic_DNA"/>
</dbReference>
<dbReference type="GO" id="GO:0003677">
    <property type="term" value="F:DNA binding"/>
    <property type="evidence" value="ECO:0007669"/>
    <property type="project" value="UniProtKB-KW"/>
</dbReference>
<dbReference type="PROSITE" id="PS51253">
    <property type="entry name" value="HTH_CENPB"/>
    <property type="match status" value="1"/>
</dbReference>
<evidence type="ECO:0000313" key="4">
    <source>
        <dbReference type="Proteomes" id="UP000313359"/>
    </source>
</evidence>
<dbReference type="PANTHER" id="PTHR19303:SF74">
    <property type="entry name" value="POGO TRANSPOSABLE ELEMENT WITH KRAB DOMAIN"/>
    <property type="match status" value="1"/>
</dbReference>
<evidence type="ECO:0000259" key="2">
    <source>
        <dbReference type="PROSITE" id="PS51253"/>
    </source>
</evidence>
<evidence type="ECO:0000313" key="3">
    <source>
        <dbReference type="EMBL" id="RPD60941.1"/>
    </source>
</evidence>
<dbReference type="OrthoDB" id="4207519at2759"/>